<evidence type="ECO:0000313" key="11">
    <source>
        <dbReference type="EMBL" id="AKZ63005.1"/>
    </source>
</evidence>
<evidence type="ECO:0000259" key="9">
    <source>
        <dbReference type="Pfam" id="PF21158"/>
    </source>
</evidence>
<sequence length="758" mass="77846">MATNIFSIGQSALAAAQAAQATTSHNISNATTPGYNRQVVVQSTAGGINYGYGFIGQGTQVAEIKRVYNDFLNKQVMASQTTASSLDSYLSQISQLNNLVADTSAGLSPALQDFFTKMQNLASTPNNDAARQAVLSAGSTLAARFQSLNDQMAQSRTSVNAQITSSIGTINSYATQIQELNQAIIKAQGSGGGAAPNDLLDQRDQAIADLNKIVKVTTLPQNNGSLSVFIGNGQPLVLGDQVAQLVATPADDDPTRLQVSIKTSSNATILLPDGAFTGGSLGGILQYRTETLDTAQNTLGRVAIVLASAFNAQHKLGQDQNGALGTNFFNVPVPSVVANTKNHTVAPLAAATATISNPSALTTSDYRLDFDGTNYSVTRLSDNTKTTSATMPVTIDGVDFGSTNMAANDSFLIKPTINGANGISVAITNTQKIAAGTPIVTSTNAITDMGLVTTGNTGTGVVTSATVDKTTFVPNSTQTYTYSSGTTSLALTPPASVTVTTTAGVTTTYAAGAPIPYSAGATISSGGVSFVLSGTPANNDKYVFSPKPGNTGTATISSGTINTNFTATSLPAGSKLSFTFDSATGTLVPSPAIGSATMGTVTVKDASGNAVAVTPPNLPFGPGYSYTTSTGMSFSITGQPANGDQFYVSPNTNGVTDNRNALALNALQTANTIGNTSFQGSYSQLVSLIGNKTNEITVTNKAENARLTAIQQEQQSESGVNQDEELSNMIKNQTAYQAAAKIIQAASDMLNVLFTLGG</sequence>
<proteinExistence type="inferred from homology"/>
<evidence type="ECO:0000259" key="8">
    <source>
        <dbReference type="Pfam" id="PF06429"/>
    </source>
</evidence>
<evidence type="ECO:0000256" key="3">
    <source>
        <dbReference type="ARBA" id="ARBA00009677"/>
    </source>
</evidence>
<keyword evidence="5" id="KW-0964">Secreted</keyword>
<evidence type="ECO:0000256" key="6">
    <source>
        <dbReference type="ARBA" id="ARBA00023143"/>
    </source>
</evidence>
<dbReference type="Pfam" id="PF22638">
    <property type="entry name" value="FlgK_D1"/>
    <property type="match status" value="1"/>
</dbReference>
<evidence type="ECO:0000256" key="5">
    <source>
        <dbReference type="ARBA" id="ARBA00022525"/>
    </source>
</evidence>
<dbReference type="InterPro" id="IPR010930">
    <property type="entry name" value="Flg_bb/hook_C_dom"/>
</dbReference>
<reference evidence="12" key="1">
    <citation type="journal article" date="2015" name="Genome Announc.">
        <title>Complete Genome Sequence of Herbaspirillum hiltneri N3 (DSM 17495), Isolated from Surface-Sterilized Wheat Roots.</title>
        <authorList>
            <person name="Guizelini D."/>
            <person name="Saizaki P.M."/>
            <person name="Coimbra N.A."/>
            <person name="Weiss V.A."/>
            <person name="Faoro H."/>
            <person name="Sfeir M.Z."/>
            <person name="Baura V.A."/>
            <person name="Monteiro R.A."/>
            <person name="Chubatsu L.S."/>
            <person name="Souza E.M."/>
            <person name="Cruz L.M."/>
            <person name="Pedrosa F.O."/>
            <person name="Raittz R.T."/>
            <person name="Marchaukoski J.N."/>
            <person name="Steffens M.B."/>
        </authorList>
    </citation>
    <scope>NUCLEOTIDE SEQUENCE [LARGE SCALE GENOMIC DNA]</scope>
    <source>
        <strain evidence="12">N3</strain>
    </source>
</reference>
<dbReference type="PANTHER" id="PTHR30033">
    <property type="entry name" value="FLAGELLAR HOOK-ASSOCIATED PROTEIN 1"/>
    <property type="match status" value="1"/>
</dbReference>
<accession>A0ABM5V0H2</accession>
<dbReference type="SUPFAM" id="SSF64518">
    <property type="entry name" value="Phase 1 flagellin"/>
    <property type="match status" value="2"/>
</dbReference>
<feature type="domain" description="Flagellar hook-associated protein 1 D2-like" evidence="9">
    <location>
        <begin position="338"/>
        <end position="415"/>
    </location>
</feature>
<keyword evidence="6" id="KW-0975">Bacterial flagellum</keyword>
<name>A0ABM5V0H2_9BURK</name>
<protein>
    <recommendedName>
        <fullName evidence="4">Flagellar hook-associated protein 1</fullName>
    </recommendedName>
</protein>
<organism evidence="11 12">
    <name type="scientific">Herbaspirillum hiltneri N3</name>
    <dbReference type="NCBI Taxonomy" id="1262470"/>
    <lineage>
        <taxon>Bacteria</taxon>
        <taxon>Pseudomonadati</taxon>
        <taxon>Pseudomonadota</taxon>
        <taxon>Betaproteobacteria</taxon>
        <taxon>Burkholderiales</taxon>
        <taxon>Oxalobacteraceae</taxon>
        <taxon>Herbaspirillum</taxon>
    </lineage>
</organism>
<keyword evidence="11" id="KW-0966">Cell projection</keyword>
<keyword evidence="12" id="KW-1185">Reference proteome</keyword>
<comment type="similarity">
    <text evidence="3">Belongs to the flagella basal body rod proteins family.</text>
</comment>
<keyword evidence="11" id="KW-0969">Cilium</keyword>
<comment type="subcellular location">
    <subcellularLocation>
        <location evidence="1">Bacterial flagellum</location>
    </subcellularLocation>
    <subcellularLocation>
        <location evidence="2">Secreted</location>
    </subcellularLocation>
</comment>
<dbReference type="Pfam" id="PF06429">
    <property type="entry name" value="Flg_bbr_C"/>
    <property type="match status" value="1"/>
</dbReference>
<evidence type="ECO:0000259" key="7">
    <source>
        <dbReference type="Pfam" id="PF00460"/>
    </source>
</evidence>
<dbReference type="NCBIfam" id="TIGR02492">
    <property type="entry name" value="flgK_ends"/>
    <property type="match status" value="1"/>
</dbReference>
<evidence type="ECO:0000313" key="12">
    <source>
        <dbReference type="Proteomes" id="UP000063429"/>
    </source>
</evidence>
<evidence type="ECO:0000256" key="1">
    <source>
        <dbReference type="ARBA" id="ARBA00004365"/>
    </source>
</evidence>
<dbReference type="Pfam" id="PF00460">
    <property type="entry name" value="Flg_bb_rod"/>
    <property type="match status" value="1"/>
</dbReference>
<feature type="domain" description="Flagellar hook-associated protein FlgK helical" evidence="10">
    <location>
        <begin position="93"/>
        <end position="329"/>
    </location>
</feature>
<dbReference type="PANTHER" id="PTHR30033:SF1">
    <property type="entry name" value="FLAGELLAR HOOK-ASSOCIATED PROTEIN 1"/>
    <property type="match status" value="1"/>
</dbReference>
<evidence type="ECO:0000259" key="10">
    <source>
        <dbReference type="Pfam" id="PF22638"/>
    </source>
</evidence>
<feature type="domain" description="Flagellar basal-body/hook protein C-terminal" evidence="8">
    <location>
        <begin position="715"/>
        <end position="753"/>
    </location>
</feature>
<evidence type="ECO:0000256" key="2">
    <source>
        <dbReference type="ARBA" id="ARBA00004613"/>
    </source>
</evidence>
<dbReference type="EMBL" id="CP011409">
    <property type="protein sequence ID" value="AKZ63005.1"/>
    <property type="molecule type" value="Genomic_DNA"/>
</dbReference>
<evidence type="ECO:0000256" key="4">
    <source>
        <dbReference type="ARBA" id="ARBA00016244"/>
    </source>
</evidence>
<dbReference type="InterPro" id="IPR049119">
    <property type="entry name" value="FlgK_D2-like"/>
</dbReference>
<dbReference type="PRINTS" id="PR01005">
    <property type="entry name" value="FLGHOOKAP1"/>
</dbReference>
<keyword evidence="11" id="KW-0282">Flagellum</keyword>
<dbReference type="InterPro" id="IPR053927">
    <property type="entry name" value="FlgK_helical"/>
</dbReference>
<feature type="domain" description="Flagellar basal body rod protein N-terminal" evidence="7">
    <location>
        <begin position="8"/>
        <end position="35"/>
    </location>
</feature>
<dbReference type="RefSeq" id="WP_053197174.1">
    <property type="nucleotide sequence ID" value="NZ_CP011409.1"/>
</dbReference>
<dbReference type="Pfam" id="PF21158">
    <property type="entry name" value="flgK_1st_1"/>
    <property type="match status" value="1"/>
</dbReference>
<gene>
    <name evidence="11" type="ORF">F506_10285</name>
</gene>
<dbReference type="Proteomes" id="UP000063429">
    <property type="component" value="Chromosome"/>
</dbReference>
<dbReference type="InterPro" id="IPR001444">
    <property type="entry name" value="Flag_bb_rod_N"/>
</dbReference>
<dbReference type="InterPro" id="IPR002371">
    <property type="entry name" value="FlgK"/>
</dbReference>